<proteinExistence type="predicted"/>
<dbReference type="KEGG" id="ovi:T265_12141"/>
<dbReference type="GeneID" id="20326309"/>
<name>A0A074YVM4_OPIVI</name>
<dbReference type="CTD" id="20326309"/>
<sequence length="74" mass="8414">MWRDVGRRLAYSPQNGERRKLYNCVPANTHGLCWNDIAAQSLQAGLLSASQHMSLDDSYSETFTNLKELANVHY</sequence>
<dbReference type="RefSeq" id="XP_009177432.1">
    <property type="nucleotide sequence ID" value="XM_009179168.1"/>
</dbReference>
<organism evidence="1 2">
    <name type="scientific">Opisthorchis viverrini</name>
    <name type="common">Southeast Asian liver fluke</name>
    <dbReference type="NCBI Taxonomy" id="6198"/>
    <lineage>
        <taxon>Eukaryota</taxon>
        <taxon>Metazoa</taxon>
        <taxon>Spiralia</taxon>
        <taxon>Lophotrochozoa</taxon>
        <taxon>Platyhelminthes</taxon>
        <taxon>Trematoda</taxon>
        <taxon>Digenea</taxon>
        <taxon>Opisthorchiida</taxon>
        <taxon>Opisthorchiata</taxon>
        <taxon>Opisthorchiidae</taxon>
        <taxon>Opisthorchis</taxon>
    </lineage>
</organism>
<protein>
    <submittedName>
        <fullName evidence="1">Uncharacterized protein</fullName>
    </submittedName>
</protein>
<evidence type="ECO:0000313" key="1">
    <source>
        <dbReference type="EMBL" id="KER18821.1"/>
    </source>
</evidence>
<reference evidence="1 2" key="1">
    <citation type="submission" date="2013-11" db="EMBL/GenBank/DDBJ databases">
        <title>Opisthorchis viverrini - life in the bile duct.</title>
        <authorList>
            <person name="Young N.D."/>
            <person name="Nagarajan N."/>
            <person name="Lin S.J."/>
            <person name="Korhonen P.K."/>
            <person name="Jex A.R."/>
            <person name="Hall R.S."/>
            <person name="Safavi-Hemami H."/>
            <person name="Kaewkong W."/>
            <person name="Bertrand D."/>
            <person name="Gao S."/>
            <person name="Seet Q."/>
            <person name="Wongkham S."/>
            <person name="Teh B.T."/>
            <person name="Wongkham C."/>
            <person name="Intapan P.M."/>
            <person name="Maleewong W."/>
            <person name="Yang X."/>
            <person name="Hu M."/>
            <person name="Wang Z."/>
            <person name="Hofmann A."/>
            <person name="Sternberg P.W."/>
            <person name="Tan P."/>
            <person name="Wang J."/>
            <person name="Gasser R.B."/>
        </authorList>
    </citation>
    <scope>NUCLEOTIDE SEQUENCE [LARGE SCALE GENOMIC DNA]</scope>
</reference>
<gene>
    <name evidence="1" type="ORF">T265_12141</name>
</gene>
<dbReference type="Proteomes" id="UP000054324">
    <property type="component" value="Unassembled WGS sequence"/>
</dbReference>
<dbReference type="AlphaFoldDB" id="A0A074YVM4"/>
<keyword evidence="2" id="KW-1185">Reference proteome</keyword>
<evidence type="ECO:0000313" key="2">
    <source>
        <dbReference type="Proteomes" id="UP000054324"/>
    </source>
</evidence>
<dbReference type="EMBL" id="KL597838">
    <property type="protein sequence ID" value="KER18821.1"/>
    <property type="molecule type" value="Genomic_DNA"/>
</dbReference>
<accession>A0A074YVM4</accession>